<keyword evidence="2" id="KW-1133">Transmembrane helix</keyword>
<name>A0ABP5XR25_9ACTN</name>
<feature type="region of interest" description="Disordered" evidence="1">
    <location>
        <begin position="61"/>
        <end position="109"/>
    </location>
</feature>
<feature type="transmembrane region" description="Helical" evidence="2">
    <location>
        <begin position="116"/>
        <end position="138"/>
    </location>
</feature>
<evidence type="ECO:0000313" key="4">
    <source>
        <dbReference type="Proteomes" id="UP001500460"/>
    </source>
</evidence>
<sequence length="423" mass="44985">MTTQEPAGGPERDDADGPPSLPDEVWERFIADSEQAIRDSAPKEPSARARMVTARLRELDEAAARQAGGPARRRFGRGAGKAGRGPAGGSWQPEGWRTGPVRQEANGRAGRRRRGAGVLGVLAAVSVAVVAVSPGWALSHLPGGLGDRFTDRDARGAAGTAPSLPPETARPTAPPAAGFPGVPTLDRPFAGSPAERYADGAEGITLPEATAVGSLSKDRVAFALRQARRLLVDANLDPVTLRGGHPDESFEVLEPRQEDVAGLLRTALREPDEDHDPLWMFSRFDPDEVRLVGDVVKTRGRMTFEAGRRASVVVHADYTFVYPLAKAGPGATEVTRTIVRRVLDLELSDPSAYRVTPGRLVVTRFDQSTGNSACGVHDGYLHPRFAGDAPAGPTPTGPATDPYDRSQDLDPDRPVECGTATRT</sequence>
<dbReference type="EMBL" id="BAAATK010000062">
    <property type="protein sequence ID" value="GAA2457638.1"/>
    <property type="molecule type" value="Genomic_DNA"/>
</dbReference>
<feature type="region of interest" description="Disordered" evidence="1">
    <location>
        <begin position="385"/>
        <end position="423"/>
    </location>
</feature>
<reference evidence="4" key="1">
    <citation type="journal article" date="2019" name="Int. J. Syst. Evol. Microbiol.">
        <title>The Global Catalogue of Microorganisms (GCM) 10K type strain sequencing project: providing services to taxonomists for standard genome sequencing and annotation.</title>
        <authorList>
            <consortium name="The Broad Institute Genomics Platform"/>
            <consortium name="The Broad Institute Genome Sequencing Center for Infectious Disease"/>
            <person name="Wu L."/>
            <person name="Ma J."/>
        </authorList>
    </citation>
    <scope>NUCLEOTIDE SEQUENCE [LARGE SCALE GENOMIC DNA]</scope>
    <source>
        <strain evidence="4">JCM 6922</strain>
    </source>
</reference>
<comment type="caution">
    <text evidence="3">The sequence shown here is derived from an EMBL/GenBank/DDBJ whole genome shotgun (WGS) entry which is preliminary data.</text>
</comment>
<feature type="compositionally biased region" description="Gly residues" evidence="1">
    <location>
        <begin position="77"/>
        <end position="88"/>
    </location>
</feature>
<feature type="compositionally biased region" description="Basic and acidic residues" evidence="1">
    <location>
        <begin position="402"/>
        <end position="415"/>
    </location>
</feature>
<feature type="compositionally biased region" description="Low complexity" evidence="1">
    <location>
        <begin position="166"/>
        <end position="184"/>
    </location>
</feature>
<feature type="region of interest" description="Disordered" evidence="1">
    <location>
        <begin position="149"/>
        <end position="194"/>
    </location>
</feature>
<dbReference type="Proteomes" id="UP001500460">
    <property type="component" value="Unassembled WGS sequence"/>
</dbReference>
<evidence type="ECO:0000256" key="1">
    <source>
        <dbReference type="SAM" id="MobiDB-lite"/>
    </source>
</evidence>
<organism evidence="3 4">
    <name type="scientific">Streptomyces glaucus</name>
    <dbReference type="NCBI Taxonomy" id="284029"/>
    <lineage>
        <taxon>Bacteria</taxon>
        <taxon>Bacillati</taxon>
        <taxon>Actinomycetota</taxon>
        <taxon>Actinomycetes</taxon>
        <taxon>Kitasatosporales</taxon>
        <taxon>Streptomycetaceae</taxon>
        <taxon>Streptomyces</taxon>
    </lineage>
</organism>
<accession>A0ABP5XR25</accession>
<protein>
    <submittedName>
        <fullName evidence="3">Uncharacterized protein</fullName>
    </submittedName>
</protein>
<proteinExistence type="predicted"/>
<feature type="region of interest" description="Disordered" evidence="1">
    <location>
        <begin position="1"/>
        <end position="24"/>
    </location>
</feature>
<evidence type="ECO:0000313" key="3">
    <source>
        <dbReference type="EMBL" id="GAA2457638.1"/>
    </source>
</evidence>
<dbReference type="RefSeq" id="WP_344608930.1">
    <property type="nucleotide sequence ID" value="NZ_BAAATK010000062.1"/>
</dbReference>
<keyword evidence="2" id="KW-0472">Membrane</keyword>
<keyword evidence="4" id="KW-1185">Reference proteome</keyword>
<evidence type="ECO:0000256" key="2">
    <source>
        <dbReference type="SAM" id="Phobius"/>
    </source>
</evidence>
<gene>
    <name evidence="3" type="ORF">GCM10010421_58830</name>
</gene>
<keyword evidence="2" id="KW-0812">Transmembrane</keyword>